<evidence type="ECO:0000313" key="3">
    <source>
        <dbReference type="Proteomes" id="UP000193380"/>
    </source>
</evidence>
<protein>
    <submittedName>
        <fullName evidence="2">Uncharacterized protein</fullName>
    </submittedName>
</protein>
<accession>A0A060X316</accession>
<dbReference type="Proteomes" id="UP000193380">
    <property type="component" value="Unassembled WGS sequence"/>
</dbReference>
<feature type="compositionally biased region" description="Basic and acidic residues" evidence="1">
    <location>
        <begin position="57"/>
        <end position="84"/>
    </location>
</feature>
<dbReference type="AlphaFoldDB" id="A0A060X316"/>
<name>A0A060X316_ONCMY</name>
<dbReference type="InterPro" id="IPR026995">
    <property type="entry name" value="Astrotactin"/>
</dbReference>
<feature type="compositionally biased region" description="Polar residues" evidence="1">
    <location>
        <begin position="22"/>
        <end position="36"/>
    </location>
</feature>
<reference evidence="2" key="1">
    <citation type="journal article" date="2014" name="Nat. Commun.">
        <title>The rainbow trout genome provides novel insights into evolution after whole-genome duplication in vertebrates.</title>
        <authorList>
            <person name="Berthelot C."/>
            <person name="Brunet F."/>
            <person name="Chalopin D."/>
            <person name="Juanchich A."/>
            <person name="Bernard M."/>
            <person name="Noel B."/>
            <person name="Bento P."/>
            <person name="Da Silva C."/>
            <person name="Labadie K."/>
            <person name="Alberti A."/>
            <person name="Aury J.M."/>
            <person name="Louis A."/>
            <person name="Dehais P."/>
            <person name="Bardou P."/>
            <person name="Montfort J."/>
            <person name="Klopp C."/>
            <person name="Cabau C."/>
            <person name="Gaspin C."/>
            <person name="Thorgaard G.H."/>
            <person name="Boussaha M."/>
            <person name="Quillet E."/>
            <person name="Guyomard R."/>
            <person name="Galiana D."/>
            <person name="Bobe J."/>
            <person name="Volff J.N."/>
            <person name="Genet C."/>
            <person name="Wincker P."/>
            <person name="Jaillon O."/>
            <person name="Roest Crollius H."/>
            <person name="Guiguen Y."/>
        </authorList>
    </citation>
    <scope>NUCLEOTIDE SEQUENCE [LARGE SCALE GENOMIC DNA]</scope>
</reference>
<reference evidence="2" key="2">
    <citation type="submission" date="2014-03" db="EMBL/GenBank/DDBJ databases">
        <authorList>
            <person name="Genoscope - CEA"/>
        </authorList>
    </citation>
    <scope>NUCLEOTIDE SEQUENCE</scope>
</reference>
<dbReference type="GO" id="GO:0001764">
    <property type="term" value="P:neuron migration"/>
    <property type="evidence" value="ECO:0007669"/>
    <property type="project" value="InterPro"/>
</dbReference>
<dbReference type="PANTHER" id="PTHR16592">
    <property type="entry name" value="ASTROTACTIN-1-LIKE"/>
    <property type="match status" value="1"/>
</dbReference>
<feature type="compositionally biased region" description="Acidic residues" evidence="1">
    <location>
        <begin position="8"/>
        <end position="18"/>
    </location>
</feature>
<dbReference type="GO" id="GO:0005768">
    <property type="term" value="C:endosome"/>
    <property type="evidence" value="ECO:0007669"/>
    <property type="project" value="TreeGrafter"/>
</dbReference>
<dbReference type="STRING" id="8022.A0A060X316"/>
<feature type="region of interest" description="Disordered" evidence="1">
    <location>
        <begin position="1"/>
        <end position="84"/>
    </location>
</feature>
<evidence type="ECO:0000256" key="1">
    <source>
        <dbReference type="SAM" id="MobiDB-lite"/>
    </source>
</evidence>
<dbReference type="PANTHER" id="PTHR16592:SF2">
    <property type="entry name" value="ASTROTACTIN-2"/>
    <property type="match status" value="1"/>
</dbReference>
<dbReference type="PaxDb" id="8022-A0A060X316"/>
<dbReference type="GO" id="GO:0007158">
    <property type="term" value="P:neuron cell-cell adhesion"/>
    <property type="evidence" value="ECO:0007669"/>
    <property type="project" value="TreeGrafter"/>
</dbReference>
<feature type="compositionally biased region" description="Basic residues" evidence="1">
    <location>
        <begin position="122"/>
        <end position="133"/>
    </location>
</feature>
<feature type="compositionally biased region" description="Polar residues" evidence="1">
    <location>
        <begin position="97"/>
        <end position="119"/>
    </location>
</feature>
<feature type="region of interest" description="Disordered" evidence="1">
    <location>
        <begin position="96"/>
        <end position="133"/>
    </location>
</feature>
<organism evidence="2 3">
    <name type="scientific">Oncorhynchus mykiss</name>
    <name type="common">Rainbow trout</name>
    <name type="synonym">Salmo gairdneri</name>
    <dbReference type="NCBI Taxonomy" id="8022"/>
    <lineage>
        <taxon>Eukaryota</taxon>
        <taxon>Metazoa</taxon>
        <taxon>Chordata</taxon>
        <taxon>Craniata</taxon>
        <taxon>Vertebrata</taxon>
        <taxon>Euteleostomi</taxon>
        <taxon>Actinopterygii</taxon>
        <taxon>Neopterygii</taxon>
        <taxon>Teleostei</taxon>
        <taxon>Protacanthopterygii</taxon>
        <taxon>Salmoniformes</taxon>
        <taxon>Salmonidae</taxon>
        <taxon>Salmoninae</taxon>
        <taxon>Oncorhynchus</taxon>
    </lineage>
</organism>
<proteinExistence type="predicted"/>
<dbReference type="GO" id="GO:0016020">
    <property type="term" value="C:membrane"/>
    <property type="evidence" value="ECO:0007669"/>
    <property type="project" value="TreeGrafter"/>
</dbReference>
<gene>
    <name evidence="2" type="ORF">GSONMT00045464001</name>
</gene>
<sequence length="133" mass="15052">MPIRETPILDDYDCDEDDQMGHTHTSTPNQVHNQLSDGKVLGLEEYGPSQGTLNHSQHTDSLRKGEDSVQHSLDKRALDPKQETVDALMRRFKESFRTNTTPEISHFQHNVTHNSSTGRNRGPSHTRGKTKAH</sequence>
<evidence type="ECO:0000313" key="2">
    <source>
        <dbReference type="EMBL" id="CDQ71709.1"/>
    </source>
</evidence>
<dbReference type="EMBL" id="FR904786">
    <property type="protein sequence ID" value="CDQ71709.1"/>
    <property type="molecule type" value="Genomic_DNA"/>
</dbReference>